<organism evidence="7 8">
    <name type="scientific">Microseira wollei NIES-4236</name>
    <dbReference type="NCBI Taxonomy" id="2530354"/>
    <lineage>
        <taxon>Bacteria</taxon>
        <taxon>Bacillati</taxon>
        <taxon>Cyanobacteriota</taxon>
        <taxon>Cyanophyceae</taxon>
        <taxon>Oscillatoriophycideae</taxon>
        <taxon>Aerosakkonematales</taxon>
        <taxon>Aerosakkonemataceae</taxon>
        <taxon>Microseira</taxon>
    </lineage>
</organism>
<dbReference type="Proteomes" id="UP001050975">
    <property type="component" value="Unassembled WGS sequence"/>
</dbReference>
<dbReference type="InterPro" id="IPR051082">
    <property type="entry name" value="Pentapeptide-BTB/POZ_domain"/>
</dbReference>
<feature type="transmembrane region" description="Helical" evidence="5">
    <location>
        <begin position="104"/>
        <end position="124"/>
    </location>
</feature>
<dbReference type="AlphaFoldDB" id="A0AAV3X870"/>
<dbReference type="PANTHER" id="PTHR14136">
    <property type="entry name" value="BTB_POZ DOMAIN-CONTAINING PROTEIN KCTD9"/>
    <property type="match status" value="1"/>
</dbReference>
<evidence type="ECO:0000256" key="3">
    <source>
        <dbReference type="ARBA" id="ARBA00022989"/>
    </source>
</evidence>
<accession>A0AAV3X870</accession>
<feature type="transmembrane region" description="Helical" evidence="5">
    <location>
        <begin position="44"/>
        <end position="64"/>
    </location>
</feature>
<gene>
    <name evidence="7" type="ORF">MiSe_22740</name>
</gene>
<comment type="subcellular location">
    <subcellularLocation>
        <location evidence="1">Membrane</location>
        <topology evidence="1">Multi-pass membrane protein</topology>
    </subcellularLocation>
</comment>
<evidence type="ECO:0000256" key="5">
    <source>
        <dbReference type="SAM" id="Phobius"/>
    </source>
</evidence>
<keyword evidence="4 5" id="KW-0472">Membrane</keyword>
<dbReference type="PANTHER" id="PTHR14136:SF17">
    <property type="entry name" value="BTB_POZ DOMAIN-CONTAINING PROTEIN KCTD9"/>
    <property type="match status" value="1"/>
</dbReference>
<evidence type="ECO:0000256" key="4">
    <source>
        <dbReference type="ARBA" id="ARBA00023136"/>
    </source>
</evidence>
<keyword evidence="8" id="KW-1185">Reference proteome</keyword>
<name>A0AAV3X870_9CYAN</name>
<dbReference type="EMBL" id="BLAY01000029">
    <property type="protein sequence ID" value="GET37521.1"/>
    <property type="molecule type" value="Genomic_DNA"/>
</dbReference>
<dbReference type="Pfam" id="PF06271">
    <property type="entry name" value="RDD"/>
    <property type="match status" value="1"/>
</dbReference>
<dbReference type="Gene3D" id="2.160.20.80">
    <property type="entry name" value="E3 ubiquitin-protein ligase SopA"/>
    <property type="match status" value="2"/>
</dbReference>
<dbReference type="SUPFAM" id="SSF141571">
    <property type="entry name" value="Pentapeptide repeat-like"/>
    <property type="match status" value="2"/>
</dbReference>
<evidence type="ECO:0000313" key="8">
    <source>
        <dbReference type="Proteomes" id="UP001050975"/>
    </source>
</evidence>
<feature type="domain" description="RDD" evidence="6">
    <location>
        <begin position="37"/>
        <end position="215"/>
    </location>
</feature>
<feature type="transmembrane region" description="Helical" evidence="5">
    <location>
        <begin position="158"/>
        <end position="176"/>
    </location>
</feature>
<keyword evidence="3 5" id="KW-1133">Transmembrane helix</keyword>
<comment type="caution">
    <text evidence="7">The sequence shown here is derived from an EMBL/GenBank/DDBJ whole genome shotgun (WGS) entry which is preliminary data.</text>
</comment>
<evidence type="ECO:0000259" key="6">
    <source>
        <dbReference type="Pfam" id="PF06271"/>
    </source>
</evidence>
<dbReference type="InterPro" id="IPR010432">
    <property type="entry name" value="RDD"/>
</dbReference>
<evidence type="ECO:0000256" key="1">
    <source>
        <dbReference type="ARBA" id="ARBA00004141"/>
    </source>
</evidence>
<dbReference type="InterPro" id="IPR001646">
    <property type="entry name" value="5peptide_repeat"/>
</dbReference>
<protein>
    <submittedName>
        <fullName evidence="7">RDD domain-containing protein</fullName>
    </submittedName>
</protein>
<evidence type="ECO:0000313" key="7">
    <source>
        <dbReference type="EMBL" id="GET37521.1"/>
    </source>
</evidence>
<evidence type="ECO:0000256" key="2">
    <source>
        <dbReference type="ARBA" id="ARBA00022692"/>
    </source>
</evidence>
<dbReference type="Pfam" id="PF00805">
    <property type="entry name" value="Pentapeptide"/>
    <property type="match status" value="4"/>
</dbReference>
<reference evidence="7" key="1">
    <citation type="submission" date="2019-10" db="EMBL/GenBank/DDBJ databases">
        <title>Draft genome sequece of Microseira wollei NIES-4236.</title>
        <authorList>
            <person name="Yamaguchi H."/>
            <person name="Suzuki S."/>
            <person name="Kawachi M."/>
        </authorList>
    </citation>
    <scope>NUCLEOTIDE SEQUENCE</scope>
    <source>
        <strain evidence="7">NIES-4236</strain>
    </source>
</reference>
<proteinExistence type="predicted"/>
<dbReference type="GO" id="GO:0016020">
    <property type="term" value="C:membrane"/>
    <property type="evidence" value="ECO:0007669"/>
    <property type="project" value="UniProtKB-SubCell"/>
</dbReference>
<sequence>MPLSQKCDQMVIPIQRNGTDPSITTKQARTHSLSLSLRRCGASVVEVSLIVTSSVVPFSIGLYVQSYDSREPLNPVLATTYKTIAQTLALPAPKNQQVTPATNVLWTAALFAPLALGTGQLYLLGKTGQTLPKRWFGVKVVTILGTPPGLARVLVREAIGRWGIPVGVAFLIWRYVGGYPNLSVMAVLSGFMLLGAGAIALLCSQRRTLHDRLAKTRVIDADTTLPIATIGFPPAPPRWLNQTDGNGIHETQPHPALNSPKESHHLDRHPNFYQQVDSGKVKNRTRWQRMHHSLPAWLTVSLATLVGLWGSYVGLQIYTQNQANRRALEQQKNEVFIALVKQLSATTTAAPADRQAAILALGAAEDDARVVRLLADLLNQEQNPAAIAAIEQVFVRIGTVGLSELQRLNQSLSQQLEKERYDVDPQQYKLVQQRLAVTKVAIANILTLDSNNLKAIDLSRTNLSQSTDTQALFALVLDNIDLSGVNFQGANLTGASLEGTRFWGAGKDGHLGTFDDSFADLSGADLKEASLEGAVLNNVSMENTNLIHAILNRANLSQASLTGAKLSSAKLIGANLQQATLENASLTGADLTEANLTKTNLHGALLGRVSAVGTQLESADLRVSDWRGADLSGANLSRAKLQNANLSDTRLAGTNFNQAQLQGASFRNADLSMADLQGANVAKADFQGAIFAVTRALPPNQFIQTQPDISISARVKGVDFTAARNLDQRQLAYICAQGGRHPRCP</sequence>
<feature type="transmembrane region" description="Helical" evidence="5">
    <location>
        <begin position="182"/>
        <end position="203"/>
    </location>
</feature>
<feature type="transmembrane region" description="Helical" evidence="5">
    <location>
        <begin position="294"/>
        <end position="315"/>
    </location>
</feature>
<keyword evidence="2 5" id="KW-0812">Transmembrane</keyword>